<proteinExistence type="predicted"/>
<feature type="region of interest" description="Disordered" evidence="1">
    <location>
        <begin position="61"/>
        <end position="80"/>
    </location>
</feature>
<dbReference type="PANTHER" id="PTHR20916">
    <property type="entry name" value="CYSTEINE AND GLYCINE-RICH PROTEIN 2 BINDING PROTEIN"/>
    <property type="match status" value="1"/>
</dbReference>
<accession>A0A1X0P884</accession>
<evidence type="ECO:0000313" key="2">
    <source>
        <dbReference type="EMBL" id="ORC92833.1"/>
    </source>
</evidence>
<keyword evidence="3" id="KW-1185">Reference proteome</keyword>
<comment type="caution">
    <text evidence="2">The sequence shown here is derived from an EMBL/GenBank/DDBJ whole genome shotgun (WGS) entry which is preliminary data.</text>
</comment>
<dbReference type="Proteomes" id="UP000192257">
    <property type="component" value="Unassembled WGS sequence"/>
</dbReference>
<dbReference type="AlphaFoldDB" id="A0A1X0P884"/>
<protein>
    <submittedName>
        <fullName evidence="2">Uncharacterized protein</fullName>
    </submittedName>
</protein>
<evidence type="ECO:0000256" key="1">
    <source>
        <dbReference type="SAM" id="MobiDB-lite"/>
    </source>
</evidence>
<gene>
    <name evidence="2" type="ORF">TM35_000021590</name>
</gene>
<dbReference type="OrthoDB" id="10563080at2759"/>
<dbReference type="GeneID" id="39981257"/>
<feature type="region of interest" description="Disordered" evidence="1">
    <location>
        <begin position="429"/>
        <end position="453"/>
    </location>
</feature>
<name>A0A1X0P884_9TRYP</name>
<evidence type="ECO:0000313" key="3">
    <source>
        <dbReference type="Proteomes" id="UP000192257"/>
    </source>
</evidence>
<organism evidence="2 3">
    <name type="scientific">Trypanosoma theileri</name>
    <dbReference type="NCBI Taxonomy" id="67003"/>
    <lineage>
        <taxon>Eukaryota</taxon>
        <taxon>Discoba</taxon>
        <taxon>Euglenozoa</taxon>
        <taxon>Kinetoplastea</taxon>
        <taxon>Metakinetoplastina</taxon>
        <taxon>Trypanosomatida</taxon>
        <taxon>Trypanosomatidae</taxon>
        <taxon>Trypanosoma</taxon>
    </lineage>
</organism>
<dbReference type="PANTHER" id="PTHR20916:SF18">
    <property type="entry name" value="IPT_TIG DOMAIN-CONTAINING PROTEIN"/>
    <property type="match status" value="1"/>
</dbReference>
<sequence>MIVLVVEGDHCVFPAESSLQRVCWDVHKDIPLAAPRHLQRLQQLLPRPLPLEEISPFRLWRRNDNNNNNNNNNNTNRDMRVSSFEKGDSHLYKNIWEPLDAGLSPTQMGLTDGSILFLSGDPFTLFTSGCVGIPRGLPYDSKRRSNSGSNIDPNTEISFKLFTEGDEKKNDKIKEDEEEEEEEEEEECPFWIPLLHSLLRWKLYNSINNNDLLLCGTSERRVVKIGKNGWINSLVGLPFSLGEWLELKRISAGGASLPVCERTVSWSVCVNVMRKRDVREIVNIMTVQTSHSKKLENSSDVNNNNNNNMKEDPLLEVSKYFRQAFSHARGSSLSLSSWNLKENNIGTRLLTRVVFPSRASLPSVDIDIPPKTSSVLLSSELVETVNEEVLKKEEEENEKEREDCGTLENETETSMNHDMIKVNEEEEMTVYEEEKEENNNNNNNNNNEEEDDDMRVPPCVLIGLASPLIIKEYLLYTESTNKDYQKPLDGYFMDPYTGIFFVNGVPSHMLFIHPIVSMLPSLPATITMKADLHQQVLNVIMDGEIVFAYPMSMCTAEEVLQMQPVVQIFSSGAVVDIH</sequence>
<dbReference type="RefSeq" id="XP_028886899.1">
    <property type="nucleotide sequence ID" value="XM_029021477.1"/>
</dbReference>
<dbReference type="VEuPathDB" id="TriTrypDB:TM35_000021590"/>
<reference evidence="2 3" key="1">
    <citation type="submission" date="2017-03" db="EMBL/GenBank/DDBJ databases">
        <title>An alternative strategy for trypanosome survival in the mammalian bloodstream revealed through genome and transcriptome analysis of the ubiquitous bovine parasite Trypanosoma (Megatrypanum) theileri.</title>
        <authorList>
            <person name="Kelly S."/>
            <person name="Ivens A."/>
            <person name="Mott A."/>
            <person name="O'Neill E."/>
            <person name="Emms D."/>
            <person name="Macleod O."/>
            <person name="Voorheis P."/>
            <person name="Matthews J."/>
            <person name="Matthews K."/>
            <person name="Carrington M."/>
        </authorList>
    </citation>
    <scope>NUCLEOTIDE SEQUENCE [LARGE SCALE GENOMIC DNA]</scope>
    <source>
        <strain evidence="2">Edinburgh</strain>
    </source>
</reference>
<feature type="compositionally biased region" description="Low complexity" evidence="1">
    <location>
        <begin position="65"/>
        <end position="76"/>
    </location>
</feature>
<dbReference type="EMBL" id="NBCO01000002">
    <property type="protein sequence ID" value="ORC92833.1"/>
    <property type="molecule type" value="Genomic_DNA"/>
</dbReference>